<evidence type="ECO:0008006" key="3">
    <source>
        <dbReference type="Google" id="ProtNLM"/>
    </source>
</evidence>
<dbReference type="STRING" id="572479.Hprae_0442"/>
<dbReference type="SUPFAM" id="SSF56281">
    <property type="entry name" value="Metallo-hydrolase/oxidoreductase"/>
    <property type="match status" value="1"/>
</dbReference>
<accession>E3DNX2</accession>
<dbReference type="EMBL" id="CP002175">
    <property type="protein sequence ID" value="ADO76596.1"/>
    <property type="molecule type" value="Genomic_DNA"/>
</dbReference>
<protein>
    <recommendedName>
        <fullName evidence="3">Metal dependent hydrolase</fullName>
    </recommendedName>
</protein>
<dbReference type="PANTHER" id="PTHR42967:SF1">
    <property type="entry name" value="MBL FOLD METALLO-HYDROLASE"/>
    <property type="match status" value="1"/>
</dbReference>
<proteinExistence type="predicted"/>
<dbReference type="HOGENOM" id="CLU_061731_0_0_9"/>
<dbReference type="PANTHER" id="PTHR42967">
    <property type="entry name" value="METAL DEPENDENT HYDROLASE"/>
    <property type="match status" value="1"/>
</dbReference>
<keyword evidence="2" id="KW-1185">Reference proteome</keyword>
<dbReference type="Proteomes" id="UP000006866">
    <property type="component" value="Chromosome"/>
</dbReference>
<dbReference type="eggNOG" id="COG2220">
    <property type="taxonomic scope" value="Bacteria"/>
</dbReference>
<dbReference type="AlphaFoldDB" id="E3DNX2"/>
<evidence type="ECO:0000313" key="1">
    <source>
        <dbReference type="EMBL" id="ADO76596.1"/>
    </source>
</evidence>
<name>E3DNX2_HALPG</name>
<dbReference type="Gene3D" id="3.60.15.10">
    <property type="entry name" value="Ribonuclease Z/Hydroxyacylglutathione hydrolase-like"/>
    <property type="match status" value="1"/>
</dbReference>
<dbReference type="KEGG" id="hpk:Hprae_0442"/>
<organism evidence="1 2">
    <name type="scientific">Halanaerobium praevalens (strain ATCC 33744 / DSM 2228 / GSL)</name>
    <dbReference type="NCBI Taxonomy" id="572479"/>
    <lineage>
        <taxon>Bacteria</taxon>
        <taxon>Bacillati</taxon>
        <taxon>Bacillota</taxon>
        <taxon>Clostridia</taxon>
        <taxon>Halanaerobiales</taxon>
        <taxon>Halanaerobiaceae</taxon>
        <taxon>Halanaerobium</taxon>
    </lineage>
</organism>
<dbReference type="PATRIC" id="fig|572479.3.peg.448"/>
<reference evidence="1 2" key="2">
    <citation type="journal article" date="2011" name="Stand. Genomic Sci.">
        <title>Complete genome sequence of the extremely halophilic Halanaerobium praevalens type strain (GSL).</title>
        <authorList>
            <person name="Ivanova N."/>
            <person name="Sikorski J."/>
            <person name="Chertkov O."/>
            <person name="Nolan M."/>
            <person name="Lucas S."/>
            <person name="Hammon N."/>
            <person name="Deshpande S."/>
            <person name="Cheng J.F."/>
            <person name="Tapia R."/>
            <person name="Han C."/>
            <person name="Goodwin L."/>
            <person name="Pitluck S."/>
            <person name="Huntemann M."/>
            <person name="Liolios K."/>
            <person name="Pagani I."/>
            <person name="Mavromatis K."/>
            <person name="Ovchinikova G."/>
            <person name="Pati A."/>
            <person name="Chen A."/>
            <person name="Palaniappan K."/>
            <person name="Land M."/>
            <person name="Hauser L."/>
            <person name="Brambilla E.M."/>
            <person name="Kannan K.P."/>
            <person name="Rohde M."/>
            <person name="Tindall B.J."/>
            <person name="Goker M."/>
            <person name="Detter J.C."/>
            <person name="Woyke T."/>
            <person name="Bristow J."/>
            <person name="Eisen J.A."/>
            <person name="Markowitz V."/>
            <person name="Hugenholtz P."/>
            <person name="Kyrpides N.C."/>
            <person name="Klenk H.P."/>
            <person name="Lapidus A."/>
        </authorList>
    </citation>
    <scope>NUCLEOTIDE SEQUENCE [LARGE SCALE GENOMIC DNA]</scope>
    <source>
        <strain evidence="2">ATCC 33744 / DSM 2228 / GSL</strain>
    </source>
</reference>
<evidence type="ECO:0000313" key="2">
    <source>
        <dbReference type="Proteomes" id="UP000006866"/>
    </source>
</evidence>
<sequence length="253" mass="30048">MQAEIYHLFHSGTAIRIKNKLLIFDYYEDEPAAQKGIKSSLEKGVIRKESFKNIDQAFVFVSHGHHDHYNKVIFDWEKYCDQVTYILDSGIELNANLKNKKKLYQLEKDEKLSLENIDLKTYGSTDEGVSFLVEIDQLSIFHAGDLNWWNWKKFSKKVQKREEREYKREVDKLKGKKIDIAFVPVDPRLEEYYYLAGEYFIDLIKPALFIPLHFADNYEITKFFRERFNSNQTRVAAITERGEKIIYTKKSFD</sequence>
<dbReference type="RefSeq" id="WP_014552629.1">
    <property type="nucleotide sequence ID" value="NC_017455.1"/>
</dbReference>
<reference evidence="2" key="1">
    <citation type="submission" date="2010-10" db="EMBL/GenBank/DDBJ databases">
        <title>The complete genome of Halanaerobium praevalens DSM 2228.</title>
        <authorList>
            <consortium name="US DOE Joint Genome Institute (JGI-PGF)"/>
            <person name="Lucas S."/>
            <person name="Copeland A."/>
            <person name="Lapidus A."/>
            <person name="Glavina del Rio T."/>
            <person name="Dalin E."/>
            <person name="Tice H."/>
            <person name="Bruce D."/>
            <person name="Goodwin L."/>
            <person name="Pitluck S."/>
            <person name="Kyrpides N."/>
            <person name="Mavromatis K."/>
            <person name="Ivanova N."/>
            <person name="Ovchinnikova G."/>
            <person name="Chertkov O."/>
            <person name="Detter J.C."/>
            <person name="Han C."/>
            <person name="Larimer F."/>
            <person name="Land M."/>
            <person name="Hauser L."/>
            <person name="Markowitz V."/>
            <person name="Cheng J.-F."/>
            <person name="Hugenholtz P."/>
            <person name="Woyke T."/>
            <person name="Wu D."/>
            <person name="Tindall B."/>
            <person name="Pomrenke H.G."/>
            <person name="Brambilla E."/>
            <person name="Klenk H.-P."/>
            <person name="Eisen J.A."/>
        </authorList>
    </citation>
    <scope>NUCLEOTIDE SEQUENCE [LARGE SCALE GENOMIC DNA]</scope>
    <source>
        <strain evidence="2">ATCC 33744 / DSM 2228 / GSL</strain>
    </source>
</reference>
<dbReference type="InterPro" id="IPR036866">
    <property type="entry name" value="RibonucZ/Hydroxyglut_hydro"/>
</dbReference>
<gene>
    <name evidence="1" type="ordered locus">Hprae_0442</name>
</gene>
<dbReference type="OrthoDB" id="36975at2"/>